<dbReference type="FunFam" id="3.40.605.10:FF:000007">
    <property type="entry name" value="NAD/NADP-dependent betaine aldehyde dehydrogenase"/>
    <property type="match status" value="1"/>
</dbReference>
<evidence type="ECO:0000256" key="2">
    <source>
        <dbReference type="ARBA" id="ARBA00023002"/>
    </source>
</evidence>
<evidence type="ECO:0000313" key="8">
    <source>
        <dbReference type="EMBL" id="SHG77478.1"/>
    </source>
</evidence>
<dbReference type="STRING" id="930117.SAMN05216225_10608"/>
<dbReference type="OrthoDB" id="9762913at2"/>
<dbReference type="Gene3D" id="3.40.605.10">
    <property type="entry name" value="Aldehyde Dehydrogenase, Chain A, domain 1"/>
    <property type="match status" value="1"/>
</dbReference>
<dbReference type="Gene3D" id="3.40.309.10">
    <property type="entry name" value="Aldehyde Dehydrogenase, Chain A, domain 2"/>
    <property type="match status" value="1"/>
</dbReference>
<comment type="function">
    <text evidence="4">Part of the sulfo-TAL (or sulfo-SFT) pathway, a D-sulfoquinovose degradation pathway that produces sulfolactate (SL). Catalyzes the oxidation of 3-sulfolactaldehyde (SLA) to sulfolactate (SL).</text>
</comment>
<dbReference type="CDD" id="cd07149">
    <property type="entry name" value="ALDH_y4uC"/>
    <property type="match status" value="1"/>
</dbReference>
<dbReference type="PANTHER" id="PTHR42991:SF1">
    <property type="entry name" value="ALDEHYDE DEHYDROGENASE"/>
    <property type="match status" value="1"/>
</dbReference>
<dbReference type="RefSeq" id="WP_072891861.1">
    <property type="nucleotide sequence ID" value="NZ_FQVW01000060.1"/>
</dbReference>
<feature type="domain" description="Aldehyde dehydrogenase" evidence="7">
    <location>
        <begin position="16"/>
        <end position="473"/>
    </location>
</feature>
<dbReference type="InterPro" id="IPR015590">
    <property type="entry name" value="Aldehyde_DH_dom"/>
</dbReference>
<dbReference type="GO" id="GO:0008911">
    <property type="term" value="F:lactaldehyde dehydrogenase (NAD+) activity"/>
    <property type="evidence" value="ECO:0007669"/>
    <property type="project" value="TreeGrafter"/>
</dbReference>
<organism evidence="8 9">
    <name type="scientific">Ornithinibacillus halophilus</name>
    <dbReference type="NCBI Taxonomy" id="930117"/>
    <lineage>
        <taxon>Bacteria</taxon>
        <taxon>Bacillati</taxon>
        <taxon>Bacillota</taxon>
        <taxon>Bacilli</taxon>
        <taxon>Bacillales</taxon>
        <taxon>Bacillaceae</taxon>
        <taxon>Ornithinibacillus</taxon>
    </lineage>
</organism>
<dbReference type="FunFam" id="3.40.309.10:FF:000009">
    <property type="entry name" value="Aldehyde dehydrogenase A"/>
    <property type="match status" value="1"/>
</dbReference>
<keyword evidence="2" id="KW-0560">Oxidoreductase</keyword>
<comment type="similarity">
    <text evidence="1">Belongs to the aldehyde dehydrogenase family.</text>
</comment>
<proteinExistence type="inferred from homology"/>
<dbReference type="InterPro" id="IPR016162">
    <property type="entry name" value="Ald_DH_N"/>
</dbReference>
<dbReference type="Pfam" id="PF00171">
    <property type="entry name" value="Aldedh"/>
    <property type="match status" value="1"/>
</dbReference>
<name>A0A1M5MJL5_9BACI</name>
<dbReference type="PANTHER" id="PTHR42991">
    <property type="entry name" value="ALDEHYDE DEHYDROGENASE"/>
    <property type="match status" value="1"/>
</dbReference>
<accession>A0A1M5MJL5</accession>
<evidence type="ECO:0000256" key="4">
    <source>
        <dbReference type="ARBA" id="ARBA00054572"/>
    </source>
</evidence>
<keyword evidence="9" id="KW-1185">Reference proteome</keyword>
<gene>
    <name evidence="8" type="ORF">SAMN05216225_10608</name>
</gene>
<evidence type="ECO:0000256" key="3">
    <source>
        <dbReference type="ARBA" id="ARBA00050326"/>
    </source>
</evidence>
<evidence type="ECO:0000313" key="9">
    <source>
        <dbReference type="Proteomes" id="UP000183988"/>
    </source>
</evidence>
<evidence type="ECO:0000256" key="5">
    <source>
        <dbReference type="ARBA" id="ARBA00066984"/>
    </source>
</evidence>
<dbReference type="InterPro" id="IPR051020">
    <property type="entry name" value="ALDH-related_metabolic_enz"/>
</dbReference>
<reference evidence="8 9" key="1">
    <citation type="submission" date="2016-11" db="EMBL/GenBank/DDBJ databases">
        <authorList>
            <person name="Jaros S."/>
            <person name="Januszkiewicz K."/>
            <person name="Wedrychowicz H."/>
        </authorList>
    </citation>
    <scope>NUCLEOTIDE SEQUENCE [LARGE SCALE GENOMIC DNA]</scope>
    <source>
        <strain evidence="8 9">IBRC-M 10683</strain>
    </source>
</reference>
<dbReference type="InterPro" id="IPR016161">
    <property type="entry name" value="Ald_DH/histidinol_DH"/>
</dbReference>
<evidence type="ECO:0000256" key="6">
    <source>
        <dbReference type="ARBA" id="ARBA00067277"/>
    </source>
</evidence>
<dbReference type="EC" id="1.2.1.97" evidence="5"/>
<dbReference type="AlphaFoldDB" id="A0A1M5MJL5"/>
<dbReference type="Proteomes" id="UP000183988">
    <property type="component" value="Unassembled WGS sequence"/>
</dbReference>
<dbReference type="InterPro" id="IPR016163">
    <property type="entry name" value="Ald_DH_C"/>
</dbReference>
<evidence type="ECO:0000256" key="1">
    <source>
        <dbReference type="ARBA" id="ARBA00009986"/>
    </source>
</evidence>
<dbReference type="SUPFAM" id="SSF53720">
    <property type="entry name" value="ALDH-like"/>
    <property type="match status" value="1"/>
</dbReference>
<evidence type="ECO:0000259" key="7">
    <source>
        <dbReference type="Pfam" id="PF00171"/>
    </source>
</evidence>
<protein>
    <recommendedName>
        <fullName evidence="6">3-sulfolactaldehyde dehydrogenase</fullName>
        <ecNumber evidence="5">1.2.1.97</ecNumber>
    </recommendedName>
</protein>
<comment type="catalytic activity">
    <reaction evidence="3">
        <text>(2S)-3-sulfolactaldehyde + NAD(+) + H2O = (2S)-3-sulfolactate + NADH + 2 H(+)</text>
        <dbReference type="Rhea" id="RHEA:47932"/>
        <dbReference type="ChEBI" id="CHEBI:15377"/>
        <dbReference type="ChEBI" id="CHEBI:15378"/>
        <dbReference type="ChEBI" id="CHEBI:57540"/>
        <dbReference type="ChEBI" id="CHEBI:57945"/>
        <dbReference type="ChEBI" id="CHEBI:61289"/>
        <dbReference type="ChEBI" id="CHEBI:90109"/>
        <dbReference type="EC" id="1.2.1.97"/>
    </reaction>
    <physiologicalReaction direction="left-to-right" evidence="3">
        <dbReference type="Rhea" id="RHEA:47933"/>
    </physiologicalReaction>
</comment>
<sequence length="479" mass="52040">MTTKVLGKKMLIGGKWVDREQTISVFDPQDQTVINTVPRATVKDMLFAIDEAKEGARVAAKMPVHERIRIIHLAADYVEEHRGIYATTIAREGSKTIREARGEVARCIETLRISAEEARRINGETIPFDQMPGHENRLGYYYRFPIGIIGAITPFNDPLNLVAHKIGPAVASGNAIIVKPSTQTPLSALLLAEAFEAAGLPKKVVSVITGSGSEIGDVLVTHPAVRMVSFTGGLDTGKDIAHKAGLKKISMELGSNSPVIVLEDACIEEAAEACVPGAFSAAGQNCIGVQRIYIEENVYDAFRNHFIAKSKLYKTGNKQLETTDMGPLINEQEAIRVENWVEDALKKGANLLAGGKRNGAFYSPTVLEKVPNNATIAHQEIFGPVVLLYPVKNLEDAIQRSNAVEFGLQAGIFTNNVDNAFEAARRLDVGGLMINDSSDYRIDGMPFGGVKGSGLGREGVKFAIQEMTEPKVIQFNLKR</sequence>
<dbReference type="EMBL" id="FQVW01000060">
    <property type="protein sequence ID" value="SHG77478.1"/>
    <property type="molecule type" value="Genomic_DNA"/>
</dbReference>